<evidence type="ECO:0000313" key="2">
    <source>
        <dbReference type="EMBL" id="QBZ57609.1"/>
    </source>
</evidence>
<name>A0A4P7N518_PYROR</name>
<proteinExistence type="predicted"/>
<gene>
    <name evidence="2" type="ORF">PoMZ_02540</name>
</gene>
<organism evidence="2 3">
    <name type="scientific">Pyricularia oryzae</name>
    <name type="common">Rice blast fungus</name>
    <name type="synonym">Magnaporthe oryzae</name>
    <dbReference type="NCBI Taxonomy" id="318829"/>
    <lineage>
        <taxon>Eukaryota</taxon>
        <taxon>Fungi</taxon>
        <taxon>Dikarya</taxon>
        <taxon>Ascomycota</taxon>
        <taxon>Pezizomycotina</taxon>
        <taxon>Sordariomycetes</taxon>
        <taxon>Sordariomycetidae</taxon>
        <taxon>Magnaporthales</taxon>
        <taxon>Pyriculariaceae</taxon>
        <taxon>Pyricularia</taxon>
    </lineage>
</organism>
<protein>
    <submittedName>
        <fullName evidence="2">Uncharacterized protein</fullName>
    </submittedName>
</protein>
<dbReference type="EMBL" id="CP034205">
    <property type="protein sequence ID" value="QBZ57609.1"/>
    <property type="molecule type" value="Genomic_DNA"/>
</dbReference>
<sequence>MAGKNNGFQRDKIPENPTQKINDQSLFIWKTPKTTRDIRLQLQEISRSEKSNATSRLLFAKVQKSFEAKDTLLASAQQKISLLEAQLEAIRPAKRRRVVPDPNELLVNKQNIIGLQENDIENLEPLADEEEVNEPEKRENDCIFVR</sequence>
<evidence type="ECO:0000256" key="1">
    <source>
        <dbReference type="SAM" id="MobiDB-lite"/>
    </source>
</evidence>
<evidence type="ECO:0000313" key="3">
    <source>
        <dbReference type="Proteomes" id="UP000294847"/>
    </source>
</evidence>
<reference evidence="2 3" key="1">
    <citation type="journal article" date="2019" name="Mol. Biol. Evol.">
        <title>Blast fungal genomes show frequent chromosomal changes, gene gains and losses, and effector gene turnover.</title>
        <authorList>
            <person name="Gomez Luciano L.B."/>
            <person name="Jason Tsai I."/>
            <person name="Chuma I."/>
            <person name="Tosa Y."/>
            <person name="Chen Y.H."/>
            <person name="Li J.Y."/>
            <person name="Li M.Y."/>
            <person name="Jade Lu M.Y."/>
            <person name="Nakayashiki H."/>
            <person name="Li W.H."/>
        </authorList>
    </citation>
    <scope>NUCLEOTIDE SEQUENCE [LARGE SCALE GENOMIC DNA]</scope>
    <source>
        <strain evidence="2">MZ5-1-6</strain>
    </source>
</reference>
<feature type="region of interest" description="Disordered" evidence="1">
    <location>
        <begin position="1"/>
        <end position="21"/>
    </location>
</feature>
<dbReference type="AlphaFoldDB" id="A0A4P7N518"/>
<accession>A0A4P7N518</accession>
<dbReference type="Proteomes" id="UP000294847">
    <property type="component" value="Chromosome 2"/>
</dbReference>